<organism evidence="2 3">
    <name type="scientific">Cystoisospora suis</name>
    <dbReference type="NCBI Taxonomy" id="483139"/>
    <lineage>
        <taxon>Eukaryota</taxon>
        <taxon>Sar</taxon>
        <taxon>Alveolata</taxon>
        <taxon>Apicomplexa</taxon>
        <taxon>Conoidasida</taxon>
        <taxon>Coccidia</taxon>
        <taxon>Eucoccidiorida</taxon>
        <taxon>Eimeriorina</taxon>
        <taxon>Sarcocystidae</taxon>
        <taxon>Cystoisospora</taxon>
    </lineage>
</organism>
<feature type="compositionally biased region" description="Polar residues" evidence="1">
    <location>
        <begin position="64"/>
        <end position="74"/>
    </location>
</feature>
<reference evidence="2 3" key="1">
    <citation type="journal article" date="2017" name="Int. J. Parasitol.">
        <title>The genome of the protozoan parasite Cystoisospora suis and a reverse vaccinology approach to identify vaccine candidates.</title>
        <authorList>
            <person name="Palmieri N."/>
            <person name="Shrestha A."/>
            <person name="Ruttkowski B."/>
            <person name="Beck T."/>
            <person name="Vogl C."/>
            <person name="Tomley F."/>
            <person name="Blake D.P."/>
            <person name="Joachim A."/>
        </authorList>
    </citation>
    <scope>NUCLEOTIDE SEQUENCE [LARGE SCALE GENOMIC DNA]</scope>
    <source>
        <strain evidence="2 3">Wien I</strain>
    </source>
</reference>
<feature type="compositionally biased region" description="Polar residues" evidence="1">
    <location>
        <begin position="478"/>
        <end position="488"/>
    </location>
</feature>
<dbReference type="EMBL" id="MIGC01000671">
    <property type="protein sequence ID" value="PHJ24473.1"/>
    <property type="molecule type" value="Genomic_DNA"/>
</dbReference>
<comment type="caution">
    <text evidence="2">The sequence shown here is derived from an EMBL/GenBank/DDBJ whole genome shotgun (WGS) entry which is preliminary data.</text>
</comment>
<dbReference type="GeneID" id="94425071"/>
<evidence type="ECO:0000313" key="3">
    <source>
        <dbReference type="Proteomes" id="UP000221165"/>
    </source>
</evidence>
<feature type="region of interest" description="Disordered" evidence="1">
    <location>
        <begin position="54"/>
        <end position="77"/>
    </location>
</feature>
<dbReference type="RefSeq" id="XP_067926146.1">
    <property type="nucleotide sequence ID" value="XM_068061860.1"/>
</dbReference>
<feature type="compositionally biased region" description="Acidic residues" evidence="1">
    <location>
        <begin position="256"/>
        <end position="267"/>
    </location>
</feature>
<dbReference type="OrthoDB" id="333414at2759"/>
<feature type="compositionally biased region" description="Low complexity" evidence="1">
    <location>
        <begin position="148"/>
        <end position="160"/>
    </location>
</feature>
<protein>
    <submittedName>
        <fullName evidence="2">Mediator complex subunit med10</fullName>
    </submittedName>
</protein>
<gene>
    <name evidence="2" type="ORF">CSUI_001655</name>
</gene>
<feature type="region of interest" description="Disordered" evidence="1">
    <location>
        <begin position="133"/>
        <end position="163"/>
    </location>
</feature>
<feature type="region of interest" description="Disordered" evidence="1">
    <location>
        <begin position="208"/>
        <end position="305"/>
    </location>
</feature>
<dbReference type="AlphaFoldDB" id="A0A2C6LBW9"/>
<evidence type="ECO:0000313" key="2">
    <source>
        <dbReference type="EMBL" id="PHJ24473.1"/>
    </source>
</evidence>
<sequence length="488" mass="51928">MSLLFSSRVQAKAASRKTAKHKTSPTRKICFGRGDGCRRLPFWCDRGLQSESGLQRQARIGTGTERSTPRSPWQTELHKKREAATLLSLLDGLASNCALLSFRSALCFDREPLLSTPFKRPCSSFTPPLYVPRIQNKGYNPPTGEMRPGAPLSGGSSGASISQPFLYQPSLDASGQMAPPMQTGGVAAAPVAATAFAERNVVFPGGGGEGSSLTGFRSSQQFQHCSSTSSEEEDDEQHSSLSGSSSDGGGGASSGGEDEAGAGEDEPGGANKKPRKTTDGGAGTKASLRSRVGKGPSREARQRKKAAKLYMKTVHCLTKMTLLLEDSHIVVPVGKAENKASRRLSKLLLRYDRMLVKLEEYIMKSSSLSNASVPSGLLRALDENVDPMDWVQECVVNVHREKNAQLRGVFTAFGSYEATLHQSLRYGPSSDLLPPLPRAFPSTPSFPLAAPNSTGAGTPDDGGASQHPKTALTFIPGETSQARSVGSR</sequence>
<feature type="region of interest" description="Disordered" evidence="1">
    <location>
        <begin position="443"/>
        <end position="488"/>
    </location>
</feature>
<feature type="compositionally biased region" description="Polar residues" evidence="1">
    <location>
        <begin position="211"/>
        <end position="225"/>
    </location>
</feature>
<dbReference type="VEuPathDB" id="ToxoDB:CSUI_001655"/>
<name>A0A2C6LBW9_9APIC</name>
<accession>A0A2C6LBW9</accession>
<proteinExistence type="predicted"/>
<dbReference type="Proteomes" id="UP000221165">
    <property type="component" value="Unassembled WGS sequence"/>
</dbReference>
<keyword evidence="3" id="KW-1185">Reference proteome</keyword>
<evidence type="ECO:0000256" key="1">
    <source>
        <dbReference type="SAM" id="MobiDB-lite"/>
    </source>
</evidence>